<keyword evidence="3" id="KW-1185">Reference proteome</keyword>
<name>A0A1H3LET3_9MICO</name>
<reference evidence="2 3" key="1">
    <citation type="submission" date="2016-10" db="EMBL/GenBank/DDBJ databases">
        <authorList>
            <person name="de Groot N.N."/>
        </authorList>
    </citation>
    <scope>NUCLEOTIDE SEQUENCE [LARGE SCALE GENOMIC DNA]</scope>
    <source>
        <strain evidence="2 3">CGMCC 4.3491</strain>
    </source>
</reference>
<evidence type="ECO:0000313" key="2">
    <source>
        <dbReference type="EMBL" id="SDY62826.1"/>
    </source>
</evidence>
<gene>
    <name evidence="2" type="ORF">SAMN05216554_0946</name>
</gene>
<feature type="transmembrane region" description="Helical" evidence="1">
    <location>
        <begin position="31"/>
        <end position="51"/>
    </location>
</feature>
<evidence type="ECO:0000256" key="1">
    <source>
        <dbReference type="SAM" id="Phobius"/>
    </source>
</evidence>
<organism evidence="2 3">
    <name type="scientific">Herbiconiux ginsengi</name>
    <dbReference type="NCBI Taxonomy" id="381665"/>
    <lineage>
        <taxon>Bacteria</taxon>
        <taxon>Bacillati</taxon>
        <taxon>Actinomycetota</taxon>
        <taxon>Actinomycetes</taxon>
        <taxon>Micrococcales</taxon>
        <taxon>Microbacteriaceae</taxon>
        <taxon>Herbiconiux</taxon>
    </lineage>
</organism>
<keyword evidence="1" id="KW-0472">Membrane</keyword>
<sequence length="61" mass="6376">MRRRATLTSIGGGVLAAAALLLFRTTDDGSVGLAIFLVVPLIVNVFVGSFLRARWGSTQAA</sequence>
<feature type="transmembrane region" description="Helical" evidence="1">
    <location>
        <begin position="7"/>
        <end position="25"/>
    </location>
</feature>
<dbReference type="STRING" id="381665.SAMN05216554_0946"/>
<dbReference type="OrthoDB" id="5108984at2"/>
<protein>
    <submittedName>
        <fullName evidence="2">Uncharacterized protein</fullName>
    </submittedName>
</protein>
<dbReference type="EMBL" id="FNPZ01000001">
    <property type="protein sequence ID" value="SDY62826.1"/>
    <property type="molecule type" value="Genomic_DNA"/>
</dbReference>
<evidence type="ECO:0000313" key="3">
    <source>
        <dbReference type="Proteomes" id="UP000198891"/>
    </source>
</evidence>
<proteinExistence type="predicted"/>
<dbReference type="RefSeq" id="WP_092549445.1">
    <property type="nucleotide sequence ID" value="NZ_FNPZ01000001.1"/>
</dbReference>
<dbReference type="Proteomes" id="UP000198891">
    <property type="component" value="Unassembled WGS sequence"/>
</dbReference>
<dbReference type="AlphaFoldDB" id="A0A1H3LET3"/>
<keyword evidence="1" id="KW-1133">Transmembrane helix</keyword>
<accession>A0A1H3LET3</accession>
<keyword evidence="1" id="KW-0812">Transmembrane</keyword>